<sequence length="160" mass="17195">MHHRHDTDRAGLSRRAFLGCTACVAGVAGMGIAPDALAAVAKGREVYREFPYGAVTLTGGPIKRQFDAIHAHYLALDMTSFSRCFAARRFACAGPDMGGLYNADGFVPSLTFGRYVSGLSRLCAATGDQRCCRKSSTSLPLYLARIEGPDRQEASALCHF</sequence>
<proteinExistence type="predicted"/>
<dbReference type="InterPro" id="IPR006311">
    <property type="entry name" value="TAT_signal"/>
</dbReference>
<reference evidence="1 2" key="1">
    <citation type="submission" date="2021-07" db="EMBL/GenBank/DDBJ databases">
        <title>Stakelama flava sp. nov., a novel endophytic bacterium isolated from branch of Kandelia candel.</title>
        <authorList>
            <person name="Tuo L."/>
        </authorList>
    </citation>
    <scope>NUCLEOTIDE SEQUENCE [LARGE SCALE GENOMIC DNA]</scope>
    <source>
        <strain evidence="1 2">CBK3Z-3</strain>
    </source>
</reference>
<dbReference type="PROSITE" id="PS51318">
    <property type="entry name" value="TAT"/>
    <property type="match status" value="1"/>
</dbReference>
<comment type="caution">
    <text evidence="1">The sequence shown here is derived from an EMBL/GenBank/DDBJ whole genome shotgun (WGS) entry which is preliminary data.</text>
</comment>
<protein>
    <recommendedName>
        <fullName evidence="3">Twin-arginine translocation signal domain-containing protein</fullName>
    </recommendedName>
</protein>
<evidence type="ECO:0000313" key="2">
    <source>
        <dbReference type="Proteomes" id="UP001197214"/>
    </source>
</evidence>
<keyword evidence="2" id="KW-1185">Reference proteome</keyword>
<dbReference type="Proteomes" id="UP001197214">
    <property type="component" value="Unassembled WGS sequence"/>
</dbReference>
<gene>
    <name evidence="1" type="ORF">KY084_12995</name>
</gene>
<accession>A0ABS6XNK0</accession>
<evidence type="ECO:0000313" key="1">
    <source>
        <dbReference type="EMBL" id="MBW4331784.1"/>
    </source>
</evidence>
<dbReference type="EMBL" id="JAHWZX010000013">
    <property type="protein sequence ID" value="MBW4331784.1"/>
    <property type="molecule type" value="Genomic_DNA"/>
</dbReference>
<evidence type="ECO:0008006" key="3">
    <source>
        <dbReference type="Google" id="ProtNLM"/>
    </source>
</evidence>
<name>A0ABS6XNK0_9SPHN</name>
<organism evidence="1 2">
    <name type="scientific">Stakelama flava</name>
    <dbReference type="NCBI Taxonomy" id="2860338"/>
    <lineage>
        <taxon>Bacteria</taxon>
        <taxon>Pseudomonadati</taxon>
        <taxon>Pseudomonadota</taxon>
        <taxon>Alphaproteobacteria</taxon>
        <taxon>Sphingomonadales</taxon>
        <taxon>Sphingomonadaceae</taxon>
        <taxon>Stakelama</taxon>
    </lineage>
</organism>